<protein>
    <submittedName>
        <fullName evidence="2">Helix-turn-helix transcriptional regulator</fullName>
    </submittedName>
</protein>
<proteinExistence type="predicted"/>
<organism evidence="2 3">
    <name type="scientific">Flavivirga aquimarina</name>
    <dbReference type="NCBI Taxonomy" id="2027862"/>
    <lineage>
        <taxon>Bacteria</taxon>
        <taxon>Pseudomonadati</taxon>
        <taxon>Bacteroidota</taxon>
        <taxon>Flavobacteriia</taxon>
        <taxon>Flavobacteriales</taxon>
        <taxon>Flavobacteriaceae</taxon>
        <taxon>Flavivirga</taxon>
    </lineage>
</organism>
<evidence type="ECO:0000313" key="3">
    <source>
        <dbReference type="Proteomes" id="UP001176883"/>
    </source>
</evidence>
<feature type="domain" description="HTH cro/C1-type" evidence="1">
    <location>
        <begin position="3"/>
        <end position="50"/>
    </location>
</feature>
<evidence type="ECO:0000313" key="2">
    <source>
        <dbReference type="EMBL" id="MDO5972004.1"/>
    </source>
</evidence>
<dbReference type="InterPro" id="IPR010982">
    <property type="entry name" value="Lambda_DNA-bd_dom_sf"/>
</dbReference>
<reference evidence="2" key="1">
    <citation type="submission" date="2023-07" db="EMBL/GenBank/DDBJ databases">
        <title>Two novel species in the genus Flavivirga.</title>
        <authorList>
            <person name="Kwon K."/>
        </authorList>
    </citation>
    <scope>NUCLEOTIDE SEQUENCE</scope>
    <source>
        <strain evidence="2">KCTC 52353</strain>
    </source>
</reference>
<evidence type="ECO:0000259" key="1">
    <source>
        <dbReference type="PROSITE" id="PS50943"/>
    </source>
</evidence>
<dbReference type="InterPro" id="IPR001387">
    <property type="entry name" value="Cro/C1-type_HTH"/>
</dbReference>
<dbReference type="CDD" id="cd00093">
    <property type="entry name" value="HTH_XRE"/>
    <property type="match status" value="2"/>
</dbReference>
<comment type="caution">
    <text evidence="2">The sequence shown here is derived from an EMBL/GenBank/DDBJ whole genome shotgun (WGS) entry which is preliminary data.</text>
</comment>
<dbReference type="SUPFAM" id="SSF47413">
    <property type="entry name" value="lambda repressor-like DNA-binding domains"/>
    <property type="match status" value="2"/>
</dbReference>
<name>A0ABT8WFR4_9FLAO</name>
<dbReference type="EMBL" id="JAUOEK010000183">
    <property type="protein sequence ID" value="MDO5972004.1"/>
    <property type="molecule type" value="Genomic_DNA"/>
</dbReference>
<gene>
    <name evidence="2" type="ORF">Q4Q35_19560</name>
</gene>
<accession>A0ABT8WFR4</accession>
<dbReference type="Pfam" id="PF01381">
    <property type="entry name" value="HTH_3"/>
    <property type="match status" value="1"/>
</dbReference>
<keyword evidence="3" id="KW-1185">Reference proteome</keyword>
<dbReference type="Proteomes" id="UP001176883">
    <property type="component" value="Unassembled WGS sequence"/>
</dbReference>
<dbReference type="PROSITE" id="PS50943">
    <property type="entry name" value="HTH_CROC1"/>
    <property type="match status" value="1"/>
</dbReference>
<sequence>MDRGLTQHKVAKMIGVNRNFVYEMELNHHTNTIYALHKVFTFFGYTPKTLNINESTLQGQFFSHRIKYGFTYNVMAQKIGVDKSTIARFERGGNIKKETEIKINNYVASIEK</sequence>
<dbReference type="Gene3D" id="1.10.260.40">
    <property type="entry name" value="lambda repressor-like DNA-binding domains"/>
    <property type="match status" value="1"/>
</dbReference>